<proteinExistence type="predicted"/>
<reference evidence="1 3" key="1">
    <citation type="submission" date="2015-11" db="EMBL/GenBank/DDBJ databases">
        <title>Complete genome sequencing of a biphenyl-degrading bacterium, Pseudomonas putida KF715 (=NBRC110667).</title>
        <authorList>
            <person name="Suenaga H."/>
            <person name="Fujihara N."/>
            <person name="Watanabe T."/>
            <person name="Hirose J."/>
            <person name="Kimura N."/>
            <person name="Yamazoe A."/>
            <person name="Hosoyama A."/>
            <person name="Shimodaira J."/>
            <person name="Furukawa K."/>
        </authorList>
    </citation>
    <scope>NUCLEOTIDE SEQUENCE [LARGE SCALE GENOMIC DNA]</scope>
    <source>
        <strain evidence="1 3">KF715</strain>
    </source>
</reference>
<dbReference type="AlphaFoldDB" id="A0A1L7NFK2"/>
<organism evidence="1 3">
    <name type="scientific">Pseudomonas putida</name>
    <name type="common">Arthrobacter siderocapsulatus</name>
    <dbReference type="NCBI Taxonomy" id="303"/>
    <lineage>
        <taxon>Bacteria</taxon>
        <taxon>Pseudomonadati</taxon>
        <taxon>Pseudomonadota</taxon>
        <taxon>Gammaproteobacteria</taxon>
        <taxon>Pseudomonadales</taxon>
        <taxon>Pseudomonadaceae</taxon>
        <taxon>Pseudomonas</taxon>
    </lineage>
</organism>
<reference evidence="2 4" key="2">
    <citation type="submission" date="2020-09" db="EMBL/GenBank/DDBJ databases">
        <title>Co-existence of a novel multidrug-resistance efflux pump with carbapenem resistance gene blaVIM-2 in one megaplasmid in Pseudomonas putida.</title>
        <authorList>
            <person name="Peng K."/>
            <person name="Li R."/>
        </authorList>
    </citation>
    <scope>NUCLEOTIDE SEQUENCE [LARGE SCALE GENOMIC DNA]</scope>
    <source>
        <strain evidence="2 4">ZXPA-20</strain>
    </source>
</reference>
<dbReference type="RefSeq" id="WP_016487972.1">
    <property type="nucleotide sequence ID" value="NZ_AP015029.1"/>
</dbReference>
<dbReference type="Proteomes" id="UP000516786">
    <property type="component" value="Chromosome"/>
</dbReference>
<protein>
    <submittedName>
        <fullName evidence="1">Uncharacterized protein</fullName>
    </submittedName>
</protein>
<accession>A0A1L7NFK2</accession>
<dbReference type="Proteomes" id="UP000218731">
    <property type="component" value="Chromosome 1"/>
</dbReference>
<evidence type="ECO:0000313" key="1">
    <source>
        <dbReference type="EMBL" id="BAW24240.1"/>
    </source>
</evidence>
<gene>
    <name evidence="2" type="ORF">ID616_19020</name>
    <name evidence="1" type="ORF">KF715C_ch36670</name>
</gene>
<dbReference type="EMBL" id="AP015029">
    <property type="protein sequence ID" value="BAW24240.1"/>
    <property type="molecule type" value="Genomic_DNA"/>
</dbReference>
<evidence type="ECO:0000313" key="4">
    <source>
        <dbReference type="Proteomes" id="UP000516786"/>
    </source>
</evidence>
<evidence type="ECO:0000313" key="3">
    <source>
        <dbReference type="Proteomes" id="UP000218731"/>
    </source>
</evidence>
<name>A0A1L7NFK2_PSEPU</name>
<sequence length="64" mass="7239">MEYKKGTSAVLEWRSRFLAEGTLDEQVYDQALRDALLLEQAGVISTSEWIELVKLANTALLVVR</sequence>
<dbReference type="EMBL" id="CP061723">
    <property type="protein sequence ID" value="QOC96183.1"/>
    <property type="molecule type" value="Genomic_DNA"/>
</dbReference>
<evidence type="ECO:0000313" key="2">
    <source>
        <dbReference type="EMBL" id="QOC96183.1"/>
    </source>
</evidence>